<dbReference type="EMBL" id="BMCK01000001">
    <property type="protein sequence ID" value="GGD09835.1"/>
    <property type="molecule type" value="Genomic_DNA"/>
</dbReference>
<reference evidence="2" key="2">
    <citation type="journal article" date="2014" name="Int. J. Syst. Evol. Microbiol.">
        <title>Complete genome of a new Firmicutes species belonging to the dominant human colonic microbiota ('Ruminococcus bicirculans') reveals two chromosomes and a selective capacity to utilize plant glucans.</title>
        <authorList>
            <consortium name="NISC Comparative Sequencing Program"/>
            <person name="Wegmann U."/>
            <person name="Louis P."/>
            <person name="Goesmann A."/>
            <person name="Henrissat B."/>
            <person name="Duncan S.H."/>
            <person name="Flint H.J."/>
        </authorList>
    </citation>
    <scope>NUCLEOTIDE SEQUENCE</scope>
    <source>
        <strain evidence="2">CCM 7403</strain>
    </source>
</reference>
<feature type="chain" id="PRO_5020250127" description="Lipoprotein" evidence="1">
    <location>
        <begin position="26"/>
        <end position="138"/>
    </location>
</feature>
<dbReference type="EMBL" id="CP038462">
    <property type="protein sequence ID" value="QCC76127.1"/>
    <property type="molecule type" value="Genomic_DNA"/>
</dbReference>
<evidence type="ECO:0000256" key="1">
    <source>
        <dbReference type="SAM" id="SignalP"/>
    </source>
</evidence>
<dbReference type="Proteomes" id="UP000630594">
    <property type="component" value="Unassembled WGS sequence"/>
</dbReference>
<dbReference type="KEGG" id="ndp:E2C04_01005"/>
<keyword evidence="5" id="KW-1185">Reference proteome</keyword>
<organism evidence="3 4">
    <name type="scientific">Nocardioides daphniae</name>
    <dbReference type="NCBI Taxonomy" id="402297"/>
    <lineage>
        <taxon>Bacteria</taxon>
        <taxon>Bacillati</taxon>
        <taxon>Actinomycetota</taxon>
        <taxon>Actinomycetes</taxon>
        <taxon>Propionibacteriales</taxon>
        <taxon>Nocardioidaceae</taxon>
        <taxon>Nocardioides</taxon>
    </lineage>
</organism>
<name>A0A4V1CW59_9ACTN</name>
<evidence type="ECO:0000313" key="5">
    <source>
        <dbReference type="Proteomes" id="UP000630594"/>
    </source>
</evidence>
<dbReference type="RefSeq" id="WP_135831176.1">
    <property type="nucleotide sequence ID" value="NZ_BMCK01000001.1"/>
</dbReference>
<dbReference type="PROSITE" id="PS51257">
    <property type="entry name" value="PROKAR_LIPOPROTEIN"/>
    <property type="match status" value="1"/>
</dbReference>
<dbReference type="OrthoDB" id="3788626at2"/>
<proteinExistence type="predicted"/>
<keyword evidence="1" id="KW-0732">Signal</keyword>
<reference evidence="2" key="5">
    <citation type="submission" date="2024-05" db="EMBL/GenBank/DDBJ databases">
        <authorList>
            <person name="Sun Q."/>
            <person name="Sedlacek I."/>
        </authorList>
    </citation>
    <scope>NUCLEOTIDE SEQUENCE</scope>
    <source>
        <strain evidence="2">CCM 7403</strain>
    </source>
</reference>
<gene>
    <name evidence="3" type="ORF">E2C04_01005</name>
    <name evidence="2" type="ORF">GCM10007231_05850</name>
</gene>
<evidence type="ECO:0000313" key="3">
    <source>
        <dbReference type="EMBL" id="QCC76127.1"/>
    </source>
</evidence>
<evidence type="ECO:0000313" key="2">
    <source>
        <dbReference type="EMBL" id="GGD09835.1"/>
    </source>
</evidence>
<reference evidence="5" key="3">
    <citation type="journal article" date="2019" name="Int. J. Syst. Evol. Microbiol.">
        <title>The Global Catalogue of Microorganisms (GCM) 10K type strain sequencing project: providing services to taxonomists for standard genome sequencing and annotation.</title>
        <authorList>
            <consortium name="The Broad Institute Genomics Platform"/>
            <consortium name="The Broad Institute Genome Sequencing Center for Infectious Disease"/>
            <person name="Wu L."/>
            <person name="Ma J."/>
        </authorList>
    </citation>
    <scope>NUCLEOTIDE SEQUENCE [LARGE SCALE GENOMIC DNA]</scope>
    <source>
        <strain evidence="5">CCM 7403</strain>
    </source>
</reference>
<dbReference type="AlphaFoldDB" id="A0A4V1CW59"/>
<dbReference type="Proteomes" id="UP000297025">
    <property type="component" value="Chromosome"/>
</dbReference>
<accession>A0A4V1CW59</accession>
<sequence length="138" mass="14682">MRFVRLAAALLLAGAVAVGCGNGDAEPEATAEEKFCAAFRDYYERSEKNAGEKDAVIVASMKEFAEEADGLTPPKSMSSDAKAGLQAWIDLIADVPDDASQAEVAELSQKLSPKQIEQLDAYYLYANARCLSAATPTS</sequence>
<evidence type="ECO:0000313" key="4">
    <source>
        <dbReference type="Proteomes" id="UP000297025"/>
    </source>
</evidence>
<reference evidence="3" key="4">
    <citation type="submission" date="2019-03" db="EMBL/GenBank/DDBJ databases">
        <authorList>
            <person name="Huang Y."/>
        </authorList>
    </citation>
    <scope>NUCLEOTIDE SEQUENCE</scope>
    <source>
        <strain evidence="3">JCM 16608</strain>
    </source>
</reference>
<feature type="signal peptide" evidence="1">
    <location>
        <begin position="1"/>
        <end position="25"/>
    </location>
</feature>
<evidence type="ECO:0008006" key="6">
    <source>
        <dbReference type="Google" id="ProtNLM"/>
    </source>
</evidence>
<protein>
    <recommendedName>
        <fullName evidence="6">Lipoprotein</fullName>
    </recommendedName>
</protein>
<reference evidence="3 4" key="1">
    <citation type="journal article" date="2008" name="Int. J. Syst. Evol. Microbiol.">
        <title>Nocardioides daphniae sp. nov., isolated from Daphnia cucullata (Crustacea: Cladocera).</title>
        <authorList>
            <person name="Toth E.M."/>
            <person name="Keki Z."/>
            <person name="Homonnay Z.G."/>
            <person name="Borsodi A.K."/>
            <person name="Marialigeti K."/>
            <person name="Schumann P."/>
        </authorList>
    </citation>
    <scope>NUCLEOTIDE SEQUENCE [LARGE SCALE GENOMIC DNA]</scope>
    <source>
        <strain evidence="3 4">JCM 16608</strain>
    </source>
</reference>